<feature type="transmembrane region" description="Helical" evidence="1">
    <location>
        <begin position="92"/>
        <end position="110"/>
    </location>
</feature>
<evidence type="ECO:0000256" key="1">
    <source>
        <dbReference type="SAM" id="Phobius"/>
    </source>
</evidence>
<dbReference type="KEGG" id="dmp:FAK_32170"/>
<keyword evidence="3" id="KW-1185">Reference proteome</keyword>
<reference evidence="3" key="1">
    <citation type="journal article" date="2023" name="Arch. Microbiol.">
        <title>Desulfoferula mesophilus gen. nov. sp. nov., a mesophilic sulfate-reducing bacterium isolated from a brackish lake sediment.</title>
        <authorList>
            <person name="Watanabe T."/>
            <person name="Yabe T."/>
            <person name="Tsuji J.M."/>
            <person name="Fukui M."/>
        </authorList>
    </citation>
    <scope>NUCLEOTIDE SEQUENCE [LARGE SCALE GENOMIC DNA]</scope>
    <source>
        <strain evidence="3">12FAK</strain>
    </source>
</reference>
<proteinExistence type="predicted"/>
<evidence type="ECO:0008006" key="4">
    <source>
        <dbReference type="Google" id="ProtNLM"/>
    </source>
</evidence>
<feature type="transmembrane region" description="Helical" evidence="1">
    <location>
        <begin position="52"/>
        <end position="72"/>
    </location>
</feature>
<keyword evidence="1" id="KW-0472">Membrane</keyword>
<protein>
    <recommendedName>
        <fullName evidence="4">FeS-binding protein</fullName>
    </recommendedName>
</protein>
<name>A0AAU9EQL4_9BACT</name>
<feature type="transmembrane region" description="Helical" evidence="1">
    <location>
        <begin position="122"/>
        <end position="145"/>
    </location>
</feature>
<accession>A0AAU9EQL4</accession>
<dbReference type="EMBL" id="AP028679">
    <property type="protein sequence ID" value="BEQ16151.1"/>
    <property type="molecule type" value="Genomic_DNA"/>
</dbReference>
<gene>
    <name evidence="2" type="ORF">FAK_32170</name>
</gene>
<feature type="transmembrane region" description="Helical" evidence="1">
    <location>
        <begin position="12"/>
        <end position="32"/>
    </location>
</feature>
<organism evidence="2 3">
    <name type="scientific">Desulfoferula mesophila</name>
    <dbReference type="NCBI Taxonomy" id="3058419"/>
    <lineage>
        <taxon>Bacteria</taxon>
        <taxon>Pseudomonadati</taxon>
        <taxon>Thermodesulfobacteriota</taxon>
        <taxon>Desulfarculia</taxon>
        <taxon>Desulfarculales</taxon>
        <taxon>Desulfarculaceae</taxon>
        <taxon>Desulfoferula</taxon>
    </lineage>
</organism>
<keyword evidence="1" id="KW-1133">Transmembrane helix</keyword>
<evidence type="ECO:0000313" key="3">
    <source>
        <dbReference type="Proteomes" id="UP001366166"/>
    </source>
</evidence>
<dbReference type="RefSeq" id="WP_338601585.1">
    <property type="nucleotide sequence ID" value="NZ_AP028679.1"/>
</dbReference>
<sequence length="154" mass="16903">MSAMSYSPGGRVARWFYSVAAGFALFSGFGQMPIFKRYYLADIPGLAWTADYYATSDLHYLAAALLLGMLAWRLALDTRAPGAAWSWGPRSWWGWTLLGLLVVSGAAKVLRNLGIFLPPPLIMVLDFTHLGSAMAFMFTGLAVLLRPKPRPQTA</sequence>
<evidence type="ECO:0000313" key="2">
    <source>
        <dbReference type="EMBL" id="BEQ16151.1"/>
    </source>
</evidence>
<dbReference type="Proteomes" id="UP001366166">
    <property type="component" value="Chromosome"/>
</dbReference>
<keyword evidence="1" id="KW-0812">Transmembrane</keyword>
<dbReference type="AlphaFoldDB" id="A0AAU9EQL4"/>